<comment type="caution">
    <text evidence="11">The sequence shown here is derived from an EMBL/GenBank/DDBJ whole genome shotgun (WGS) entry which is preliminary data.</text>
</comment>
<comment type="catalytic activity">
    <reaction evidence="8">
        <text>a cytidine in rRNA + S-adenosyl-L-methionine = a 5-methylcytidine in rRNA + S-adenosyl-L-homocysteine + H(+)</text>
        <dbReference type="Rhea" id="RHEA:61484"/>
        <dbReference type="Rhea" id="RHEA-COMP:15836"/>
        <dbReference type="Rhea" id="RHEA-COMP:15837"/>
        <dbReference type="ChEBI" id="CHEBI:15378"/>
        <dbReference type="ChEBI" id="CHEBI:57856"/>
        <dbReference type="ChEBI" id="CHEBI:59789"/>
        <dbReference type="ChEBI" id="CHEBI:74483"/>
        <dbReference type="ChEBI" id="CHEBI:82748"/>
    </reaction>
</comment>
<proteinExistence type="inferred from homology"/>
<dbReference type="GO" id="GO:0008173">
    <property type="term" value="F:RNA methyltransferase activity"/>
    <property type="evidence" value="ECO:0007669"/>
    <property type="project" value="InterPro"/>
</dbReference>
<dbReference type="SUPFAM" id="SSF53335">
    <property type="entry name" value="S-adenosyl-L-methionine-dependent methyltransferases"/>
    <property type="match status" value="1"/>
</dbReference>
<evidence type="ECO:0000256" key="3">
    <source>
        <dbReference type="ARBA" id="ARBA00022679"/>
    </source>
</evidence>
<evidence type="ECO:0000256" key="4">
    <source>
        <dbReference type="ARBA" id="ARBA00022691"/>
    </source>
</evidence>
<evidence type="ECO:0000256" key="2">
    <source>
        <dbReference type="ARBA" id="ARBA00022603"/>
    </source>
</evidence>
<dbReference type="AlphaFoldDB" id="A0A9D9H9K0"/>
<keyword evidence="4 9" id="KW-0949">S-adenosyl-L-methionine</keyword>
<dbReference type="InterPro" id="IPR023267">
    <property type="entry name" value="RCMT"/>
</dbReference>
<dbReference type="Proteomes" id="UP000823633">
    <property type="component" value="Unassembled WGS sequence"/>
</dbReference>
<dbReference type="EMBL" id="JADIMU010000041">
    <property type="protein sequence ID" value="MBO8443371.1"/>
    <property type="molecule type" value="Genomic_DNA"/>
</dbReference>
<dbReference type="InterPro" id="IPR001678">
    <property type="entry name" value="MeTrfase_RsmB-F_NOP2_dom"/>
</dbReference>
<feature type="binding site" evidence="9">
    <location>
        <begin position="81"/>
        <end position="87"/>
    </location>
    <ligand>
        <name>S-adenosyl-L-methionine</name>
        <dbReference type="ChEBI" id="CHEBI:59789"/>
    </ligand>
</feature>
<dbReference type="GO" id="GO:0031167">
    <property type="term" value="P:rRNA methylation"/>
    <property type="evidence" value="ECO:0007669"/>
    <property type="project" value="TreeGrafter"/>
</dbReference>
<keyword evidence="5 9" id="KW-0694">RNA-binding</keyword>
<evidence type="ECO:0000256" key="6">
    <source>
        <dbReference type="ARBA" id="ARBA00022946"/>
    </source>
</evidence>
<dbReference type="InterPro" id="IPR049560">
    <property type="entry name" value="MeTrfase_RsmB-F_NOP2_cat"/>
</dbReference>
<evidence type="ECO:0000256" key="7">
    <source>
        <dbReference type="ARBA" id="ARBA00042050"/>
    </source>
</evidence>
<evidence type="ECO:0000256" key="1">
    <source>
        <dbReference type="ARBA" id="ARBA00022552"/>
    </source>
</evidence>
<dbReference type="PANTHER" id="PTHR22808:SF3">
    <property type="entry name" value="5-METHYLCYTOSINE RRNA METHYLTRANSFERASE NSUN4"/>
    <property type="match status" value="1"/>
</dbReference>
<name>A0A9D9H9K0_9SPIR</name>
<dbReference type="Gene3D" id="3.40.50.150">
    <property type="entry name" value="Vaccinia Virus protein VP39"/>
    <property type="match status" value="1"/>
</dbReference>
<gene>
    <name evidence="11" type="ORF">IAC42_06385</name>
</gene>
<keyword evidence="1" id="KW-0698">rRNA processing</keyword>
<comment type="similarity">
    <text evidence="9">Belongs to the class I-like SAM-binding methyltransferase superfamily. RsmB/NOP family.</text>
</comment>
<sequence>MGRKDEERRQRELEKRSQAFDSYYEAIYKDRWQTLKAALTKEKETVAFSTGLTKAYMLDEASIIAALSLPVAPGDRVLDMCAAPGGKSLVILSRLSDGGLLVANDRSRERKIRLDRVLDEHLDQSRRALVQTSCRDASTWGLKEKEAYDAILLDAPCSSERHVIQSAQHLAMWSPSRPKRLAIEQYSLLASAFMALRKGGHLLYSTCSVNPQEDEAVVAKLFTRQHGLVEEIMLDNPRAEKREHGYIIMPDSSGGLGPLYYCLLRKI</sequence>
<dbReference type="CDD" id="cd02440">
    <property type="entry name" value="AdoMet_MTases"/>
    <property type="match status" value="1"/>
</dbReference>
<evidence type="ECO:0000259" key="10">
    <source>
        <dbReference type="PROSITE" id="PS51686"/>
    </source>
</evidence>
<organism evidence="11 12">
    <name type="scientific">Candidatus Aphodenecus pullistercoris</name>
    <dbReference type="NCBI Taxonomy" id="2840669"/>
    <lineage>
        <taxon>Bacteria</taxon>
        <taxon>Pseudomonadati</taxon>
        <taxon>Spirochaetota</taxon>
        <taxon>Spirochaetia</taxon>
        <taxon>Spirochaetales</taxon>
        <taxon>Candidatus Aphodenecus</taxon>
    </lineage>
</organism>
<evidence type="ECO:0000256" key="8">
    <source>
        <dbReference type="ARBA" id="ARBA00049302"/>
    </source>
</evidence>
<dbReference type="PROSITE" id="PS51686">
    <property type="entry name" value="SAM_MT_RSMB_NOP"/>
    <property type="match status" value="1"/>
</dbReference>
<protein>
    <recommendedName>
        <fullName evidence="7">NOL1/NOP2/Sun domain family member 4</fullName>
    </recommendedName>
</protein>
<evidence type="ECO:0000313" key="12">
    <source>
        <dbReference type="Proteomes" id="UP000823633"/>
    </source>
</evidence>
<reference evidence="11" key="1">
    <citation type="submission" date="2020-10" db="EMBL/GenBank/DDBJ databases">
        <authorList>
            <person name="Gilroy R."/>
        </authorList>
    </citation>
    <scope>NUCLEOTIDE SEQUENCE</scope>
    <source>
        <strain evidence="11">11167</strain>
    </source>
</reference>
<keyword evidence="2 9" id="KW-0489">Methyltransferase</keyword>
<evidence type="ECO:0000313" key="11">
    <source>
        <dbReference type="EMBL" id="MBO8443371.1"/>
    </source>
</evidence>
<feature type="binding site" evidence="9">
    <location>
        <position position="154"/>
    </location>
    <ligand>
        <name>S-adenosyl-L-methionine</name>
        <dbReference type="ChEBI" id="CHEBI:59789"/>
    </ligand>
</feature>
<evidence type="ECO:0000256" key="5">
    <source>
        <dbReference type="ARBA" id="ARBA00022884"/>
    </source>
</evidence>
<dbReference type="Pfam" id="PF01189">
    <property type="entry name" value="Methyltr_RsmB-F"/>
    <property type="match status" value="1"/>
</dbReference>
<dbReference type="PANTHER" id="PTHR22808">
    <property type="entry name" value="NCL1 YEAST -RELATED NOL1/NOP2/FMU SUN DOMAIN-CONTAINING"/>
    <property type="match status" value="1"/>
</dbReference>
<accession>A0A9D9H9K0</accession>
<evidence type="ECO:0000256" key="9">
    <source>
        <dbReference type="PROSITE-ProRule" id="PRU01023"/>
    </source>
</evidence>
<feature type="active site" description="Nucleophile" evidence="9">
    <location>
        <position position="207"/>
    </location>
</feature>
<keyword evidence="3 9" id="KW-0808">Transferase</keyword>
<dbReference type="GO" id="GO:0003723">
    <property type="term" value="F:RNA binding"/>
    <property type="evidence" value="ECO:0007669"/>
    <property type="project" value="UniProtKB-UniRule"/>
</dbReference>
<feature type="domain" description="SAM-dependent MTase RsmB/NOP-type" evidence="10">
    <location>
        <begin position="1"/>
        <end position="267"/>
    </location>
</feature>
<dbReference type="PRINTS" id="PR02008">
    <property type="entry name" value="RCMTFAMILY"/>
</dbReference>
<feature type="binding site" evidence="9">
    <location>
        <position position="136"/>
    </location>
    <ligand>
        <name>S-adenosyl-L-methionine</name>
        <dbReference type="ChEBI" id="CHEBI:59789"/>
    </ligand>
</feature>
<dbReference type="InterPro" id="IPR029063">
    <property type="entry name" value="SAM-dependent_MTases_sf"/>
</dbReference>
<keyword evidence="6" id="KW-0809">Transit peptide</keyword>
<feature type="binding site" evidence="9">
    <location>
        <position position="105"/>
    </location>
    <ligand>
        <name>S-adenosyl-L-methionine</name>
        <dbReference type="ChEBI" id="CHEBI:59789"/>
    </ligand>
</feature>
<reference evidence="11" key="2">
    <citation type="journal article" date="2021" name="PeerJ">
        <title>Extensive microbial diversity within the chicken gut microbiome revealed by metagenomics and culture.</title>
        <authorList>
            <person name="Gilroy R."/>
            <person name="Ravi A."/>
            <person name="Getino M."/>
            <person name="Pursley I."/>
            <person name="Horton D.L."/>
            <person name="Alikhan N.F."/>
            <person name="Baker D."/>
            <person name="Gharbi K."/>
            <person name="Hall N."/>
            <person name="Watson M."/>
            <person name="Adriaenssens E.M."/>
            <person name="Foster-Nyarko E."/>
            <person name="Jarju S."/>
            <person name="Secka A."/>
            <person name="Antonio M."/>
            <person name="Oren A."/>
            <person name="Chaudhuri R.R."/>
            <person name="La Ragione R."/>
            <person name="Hildebrand F."/>
            <person name="Pallen M.J."/>
        </authorList>
    </citation>
    <scope>NUCLEOTIDE SEQUENCE</scope>
    <source>
        <strain evidence="11">11167</strain>
    </source>
</reference>